<dbReference type="Proteomes" id="UP001615550">
    <property type="component" value="Unassembled WGS sequence"/>
</dbReference>
<reference evidence="2 3" key="1">
    <citation type="submission" date="2024-08" db="EMBL/GenBank/DDBJ databases">
        <title>Draft Genome Sequence of Legionella lytica strain DSB2004, Isolated From a Fire Sprinkler System.</title>
        <authorList>
            <person name="Everhart A.D."/>
            <person name="Kidane D.T."/>
            <person name="Farone A.L."/>
            <person name="Farone M.B."/>
        </authorList>
    </citation>
    <scope>NUCLEOTIDE SEQUENCE [LARGE SCALE GENOMIC DNA]</scope>
    <source>
        <strain evidence="2 3">DSB2004</strain>
    </source>
</reference>
<protein>
    <submittedName>
        <fullName evidence="2">Uncharacterized protein</fullName>
    </submittedName>
</protein>
<feature type="transmembrane region" description="Helical" evidence="1">
    <location>
        <begin position="42"/>
        <end position="60"/>
    </location>
</feature>
<name>A0ABW8DCM3_9GAMM</name>
<evidence type="ECO:0000313" key="3">
    <source>
        <dbReference type="Proteomes" id="UP001615550"/>
    </source>
</evidence>
<feature type="transmembrane region" description="Helical" evidence="1">
    <location>
        <begin position="66"/>
        <end position="92"/>
    </location>
</feature>
<proteinExistence type="predicted"/>
<comment type="caution">
    <text evidence="2">The sequence shown here is derived from an EMBL/GenBank/DDBJ whole genome shotgun (WGS) entry which is preliminary data.</text>
</comment>
<dbReference type="RefSeq" id="WP_400188133.1">
    <property type="nucleotide sequence ID" value="NZ_JBGORX010000005.1"/>
</dbReference>
<evidence type="ECO:0000313" key="2">
    <source>
        <dbReference type="EMBL" id="MFJ1269309.1"/>
    </source>
</evidence>
<keyword evidence="1" id="KW-0472">Membrane</keyword>
<keyword evidence="3" id="KW-1185">Reference proteome</keyword>
<sequence>MSATRSLTNLYGSFFFGCGQMAVSPYSLTLKAFMGSQPTEKDLVLGVGACIFLSTVVPILPQITSFTFVAAAFTASLALASMFVTYPVSLLIDAVNPEESSSFVFSN</sequence>
<evidence type="ECO:0000256" key="1">
    <source>
        <dbReference type="SAM" id="Phobius"/>
    </source>
</evidence>
<accession>A0ABW8DCM3</accession>
<gene>
    <name evidence="2" type="ORF">ACD661_12145</name>
</gene>
<keyword evidence="1" id="KW-0812">Transmembrane</keyword>
<feature type="transmembrane region" description="Helical" evidence="1">
    <location>
        <begin position="12"/>
        <end position="30"/>
    </location>
</feature>
<dbReference type="PROSITE" id="PS51257">
    <property type="entry name" value="PROKAR_LIPOPROTEIN"/>
    <property type="match status" value="1"/>
</dbReference>
<keyword evidence="1" id="KW-1133">Transmembrane helix</keyword>
<organism evidence="2 3">
    <name type="scientific">Legionella lytica</name>
    <dbReference type="NCBI Taxonomy" id="96232"/>
    <lineage>
        <taxon>Bacteria</taxon>
        <taxon>Pseudomonadati</taxon>
        <taxon>Pseudomonadota</taxon>
        <taxon>Gammaproteobacteria</taxon>
        <taxon>Legionellales</taxon>
        <taxon>Legionellaceae</taxon>
        <taxon>Legionella</taxon>
    </lineage>
</organism>
<dbReference type="EMBL" id="JBGORX010000005">
    <property type="protein sequence ID" value="MFJ1269309.1"/>
    <property type="molecule type" value="Genomic_DNA"/>
</dbReference>